<organism evidence="3 4">
    <name type="scientific">Dispira parvispora</name>
    <dbReference type="NCBI Taxonomy" id="1520584"/>
    <lineage>
        <taxon>Eukaryota</taxon>
        <taxon>Fungi</taxon>
        <taxon>Fungi incertae sedis</taxon>
        <taxon>Zoopagomycota</taxon>
        <taxon>Kickxellomycotina</taxon>
        <taxon>Dimargaritomycetes</taxon>
        <taxon>Dimargaritales</taxon>
        <taxon>Dimargaritaceae</taxon>
        <taxon>Dispira</taxon>
    </lineage>
</organism>
<gene>
    <name evidence="3" type="ORF">IWQ62_005718</name>
</gene>
<evidence type="ECO:0000313" key="4">
    <source>
        <dbReference type="Proteomes" id="UP001150925"/>
    </source>
</evidence>
<dbReference type="OrthoDB" id="2117972at2759"/>
<keyword evidence="2" id="KW-0472">Membrane</keyword>
<evidence type="ECO:0000313" key="3">
    <source>
        <dbReference type="EMBL" id="KAJ1954610.1"/>
    </source>
</evidence>
<feature type="transmembrane region" description="Helical" evidence="2">
    <location>
        <begin position="245"/>
        <end position="263"/>
    </location>
</feature>
<dbReference type="EMBL" id="JANBPY010002531">
    <property type="protein sequence ID" value="KAJ1954610.1"/>
    <property type="molecule type" value="Genomic_DNA"/>
</dbReference>
<feature type="transmembrane region" description="Helical" evidence="2">
    <location>
        <begin position="279"/>
        <end position="302"/>
    </location>
</feature>
<dbReference type="Pfam" id="PF14494">
    <property type="entry name" value="DUF4436"/>
    <property type="match status" value="1"/>
</dbReference>
<comment type="caution">
    <text evidence="3">The sequence shown here is derived from an EMBL/GenBank/DDBJ whole genome shotgun (WGS) entry which is preliminary data.</text>
</comment>
<dbReference type="AlphaFoldDB" id="A0A9W8E4F9"/>
<feature type="non-terminal residue" evidence="3">
    <location>
        <position position="1"/>
    </location>
</feature>
<feature type="transmembrane region" description="Helical" evidence="2">
    <location>
        <begin position="213"/>
        <end position="233"/>
    </location>
</feature>
<dbReference type="Proteomes" id="UP001150925">
    <property type="component" value="Unassembled WGS sequence"/>
</dbReference>
<keyword evidence="2" id="KW-0812">Transmembrane</keyword>
<keyword evidence="4" id="KW-1185">Reference proteome</keyword>
<reference evidence="3" key="1">
    <citation type="submission" date="2022-07" db="EMBL/GenBank/DDBJ databases">
        <title>Phylogenomic reconstructions and comparative analyses of Kickxellomycotina fungi.</title>
        <authorList>
            <person name="Reynolds N.K."/>
            <person name="Stajich J.E."/>
            <person name="Barry K."/>
            <person name="Grigoriev I.V."/>
            <person name="Crous P."/>
            <person name="Smith M.E."/>
        </authorList>
    </citation>
    <scope>NUCLEOTIDE SEQUENCE</scope>
    <source>
        <strain evidence="3">RSA 1196</strain>
    </source>
</reference>
<name>A0A9W8E4F9_9FUNG</name>
<sequence length="393" mass="44096">MASHSFQQKVVSFAHLMWRRTRYRRILYFILMVIAWIAIVPPVYLTYLKEGGKDASLKSVTNPSPLQTPDYVEITMVAQEVNLVKHKLKFYVSTTPFGKYQANHQELAEGMQAYYGFQNVEYPKGKKMQAVDISVPILGYPRLFPFDTYGADFEVSLSAAAGNNTDVEAENIPVRLVVYGEAQSLTIKSKLNVYRDYPNMIVVDVQVQRASTTLIFCIFLMLVMWGLALTMVLLSFQILVERRQVAPNLTIIGVTMMFALPALRNSQPGVPTLGCASDILTFFWCLFMIAVTAIVNILSLVLRWKYRPASTLTSSETKTPDAPSYPTYPPDLATSQATPGDSSLPIHHRFSAASSSSTLPVTPNAPYPPPTSMRHNEHMPPSDEMSSYYQHIR</sequence>
<evidence type="ECO:0000256" key="2">
    <source>
        <dbReference type="SAM" id="Phobius"/>
    </source>
</evidence>
<accession>A0A9W8E4F9</accession>
<dbReference type="InterPro" id="IPR027948">
    <property type="entry name" value="DUF4436"/>
</dbReference>
<feature type="transmembrane region" description="Helical" evidence="2">
    <location>
        <begin position="26"/>
        <end position="47"/>
    </location>
</feature>
<protein>
    <submittedName>
        <fullName evidence="3">Uncharacterized protein</fullName>
    </submittedName>
</protein>
<proteinExistence type="predicted"/>
<keyword evidence="2" id="KW-1133">Transmembrane helix</keyword>
<feature type="region of interest" description="Disordered" evidence="1">
    <location>
        <begin position="313"/>
        <end position="393"/>
    </location>
</feature>
<evidence type="ECO:0000256" key="1">
    <source>
        <dbReference type="SAM" id="MobiDB-lite"/>
    </source>
</evidence>
<feature type="compositionally biased region" description="Polar residues" evidence="1">
    <location>
        <begin position="384"/>
        <end position="393"/>
    </location>
</feature>